<proteinExistence type="predicted"/>
<evidence type="ECO:0000313" key="3">
    <source>
        <dbReference type="Proteomes" id="UP000185936"/>
    </source>
</evidence>
<dbReference type="Proteomes" id="UP000185936">
    <property type="component" value="Unassembled WGS sequence"/>
</dbReference>
<feature type="transmembrane region" description="Helical" evidence="1">
    <location>
        <begin position="12"/>
        <end position="31"/>
    </location>
</feature>
<sequence>MGMLSELPAGSTIAILLMLLVPVGTLALYWLDRTRNDGYVSVLGRQ</sequence>
<organism evidence="2 3">
    <name type="scientific">Natronorubrum thiooxidans</name>
    <dbReference type="NCBI Taxonomy" id="308853"/>
    <lineage>
        <taxon>Archaea</taxon>
        <taxon>Methanobacteriati</taxon>
        <taxon>Methanobacteriota</taxon>
        <taxon>Stenosarchaea group</taxon>
        <taxon>Halobacteria</taxon>
        <taxon>Halobacteriales</taxon>
        <taxon>Natrialbaceae</taxon>
        <taxon>Natronorubrum</taxon>
    </lineage>
</organism>
<dbReference type="STRING" id="308853.SAMN05421752_104154"/>
<keyword evidence="1" id="KW-0472">Membrane</keyword>
<name>A0A1N7EJ08_9EURY</name>
<keyword evidence="1" id="KW-0812">Transmembrane</keyword>
<keyword evidence="1" id="KW-1133">Transmembrane helix</keyword>
<gene>
    <name evidence="2" type="ORF">SAMN05421752_104154</name>
</gene>
<evidence type="ECO:0000313" key="2">
    <source>
        <dbReference type="EMBL" id="SIR88086.1"/>
    </source>
</evidence>
<keyword evidence="3" id="KW-1185">Reference proteome</keyword>
<dbReference type="EMBL" id="FTNR01000004">
    <property type="protein sequence ID" value="SIR88086.1"/>
    <property type="molecule type" value="Genomic_DNA"/>
</dbReference>
<dbReference type="AlphaFoldDB" id="A0A1N7EJ08"/>
<reference evidence="3" key="1">
    <citation type="submission" date="2017-01" db="EMBL/GenBank/DDBJ databases">
        <authorList>
            <person name="Varghese N."/>
            <person name="Submissions S."/>
        </authorList>
    </citation>
    <scope>NUCLEOTIDE SEQUENCE [LARGE SCALE GENOMIC DNA]</scope>
    <source>
        <strain evidence="3">type strain: HArc-</strain>
    </source>
</reference>
<protein>
    <submittedName>
        <fullName evidence="2">Uncharacterized protein</fullName>
    </submittedName>
</protein>
<accession>A0A1N7EJ08</accession>
<evidence type="ECO:0000256" key="1">
    <source>
        <dbReference type="SAM" id="Phobius"/>
    </source>
</evidence>